<dbReference type="KEGG" id="pgut:117676900"/>
<dbReference type="Pfam" id="PF15274">
    <property type="entry name" value="MLIP"/>
    <property type="match status" value="1"/>
</dbReference>
<proteinExistence type="predicted"/>
<feature type="compositionally biased region" description="Polar residues" evidence="1">
    <location>
        <begin position="939"/>
        <end position="951"/>
    </location>
</feature>
<feature type="compositionally biased region" description="Polar residues" evidence="1">
    <location>
        <begin position="439"/>
        <end position="449"/>
    </location>
</feature>
<dbReference type="CTD" id="90523"/>
<feature type="compositionally biased region" description="Polar residues" evidence="1">
    <location>
        <begin position="777"/>
        <end position="798"/>
    </location>
</feature>
<dbReference type="InParanoid" id="A0A6P9DC57"/>
<protein>
    <submittedName>
        <fullName evidence="3">Muscular LMNA-interacting protein isoform X1</fullName>
    </submittedName>
</protein>
<dbReference type="GeneID" id="117676900"/>
<dbReference type="InterPro" id="IPR029331">
    <property type="entry name" value="MLIP"/>
</dbReference>
<feature type="compositionally biased region" description="Polar residues" evidence="1">
    <location>
        <begin position="155"/>
        <end position="183"/>
    </location>
</feature>
<feature type="region of interest" description="Disordered" evidence="1">
    <location>
        <begin position="656"/>
        <end position="691"/>
    </location>
</feature>
<feature type="compositionally biased region" description="Basic and acidic residues" evidence="1">
    <location>
        <begin position="272"/>
        <end position="283"/>
    </location>
</feature>
<feature type="compositionally biased region" description="Polar residues" evidence="1">
    <location>
        <begin position="673"/>
        <end position="689"/>
    </location>
</feature>
<evidence type="ECO:0000313" key="3">
    <source>
        <dbReference type="RefSeq" id="XP_034292599.1"/>
    </source>
</evidence>
<dbReference type="AlphaFoldDB" id="A0A6P9DC57"/>
<dbReference type="PANTHER" id="PTHR31514">
    <property type="entry name" value="MUSCULAR LMNA-INTERACTING PROTEIN MLIP"/>
    <property type="match status" value="1"/>
</dbReference>
<feature type="region of interest" description="Disordered" evidence="1">
    <location>
        <begin position="426"/>
        <end position="502"/>
    </location>
</feature>
<feature type="region of interest" description="Disordered" evidence="1">
    <location>
        <begin position="272"/>
        <end position="299"/>
    </location>
</feature>
<feature type="compositionally biased region" description="Polar residues" evidence="1">
    <location>
        <begin position="458"/>
        <end position="483"/>
    </location>
</feature>
<reference evidence="3" key="1">
    <citation type="submission" date="2025-08" db="UniProtKB">
        <authorList>
            <consortium name="RefSeq"/>
        </authorList>
    </citation>
    <scope>IDENTIFICATION</scope>
    <source>
        <tissue evidence="3">Blood</tissue>
    </source>
</reference>
<dbReference type="OrthoDB" id="9907594at2759"/>
<dbReference type="PANTHER" id="PTHR31514:SF1">
    <property type="entry name" value="MUSCULAR LMNA-INTERACTING PROTEIN"/>
    <property type="match status" value="1"/>
</dbReference>
<organism evidence="2 3">
    <name type="scientific">Pantherophis guttatus</name>
    <name type="common">Corn snake</name>
    <name type="synonym">Elaphe guttata</name>
    <dbReference type="NCBI Taxonomy" id="94885"/>
    <lineage>
        <taxon>Eukaryota</taxon>
        <taxon>Metazoa</taxon>
        <taxon>Chordata</taxon>
        <taxon>Craniata</taxon>
        <taxon>Vertebrata</taxon>
        <taxon>Euteleostomi</taxon>
        <taxon>Lepidosauria</taxon>
        <taxon>Squamata</taxon>
        <taxon>Bifurcata</taxon>
        <taxon>Unidentata</taxon>
        <taxon>Episquamata</taxon>
        <taxon>Toxicofera</taxon>
        <taxon>Serpentes</taxon>
        <taxon>Colubroidea</taxon>
        <taxon>Colubridae</taxon>
        <taxon>Colubrinae</taxon>
        <taxon>Pantherophis</taxon>
    </lineage>
</organism>
<evidence type="ECO:0000256" key="1">
    <source>
        <dbReference type="SAM" id="MobiDB-lite"/>
    </source>
</evidence>
<feature type="region of interest" description="Disordered" evidence="1">
    <location>
        <begin position="147"/>
        <end position="187"/>
    </location>
</feature>
<dbReference type="OMA" id="TSCEMRH"/>
<feature type="region of interest" description="Disordered" evidence="1">
    <location>
        <begin position="885"/>
        <end position="951"/>
    </location>
</feature>
<keyword evidence="2" id="KW-1185">Reference proteome</keyword>
<dbReference type="RefSeq" id="XP_034292599.1">
    <property type="nucleotide sequence ID" value="XM_034436708.2"/>
</dbReference>
<feature type="region of interest" description="Disordered" evidence="1">
    <location>
        <begin position="772"/>
        <end position="801"/>
    </location>
</feature>
<gene>
    <name evidence="3" type="primary">MLIP</name>
</gene>
<name>A0A6P9DC57_PANGU</name>
<dbReference type="Proteomes" id="UP001652622">
    <property type="component" value="Unplaced"/>
</dbReference>
<feature type="compositionally biased region" description="Basic and acidic residues" evidence="1">
    <location>
        <begin position="906"/>
        <end position="916"/>
    </location>
</feature>
<accession>A0A6P9DC57</accession>
<evidence type="ECO:0000313" key="2">
    <source>
        <dbReference type="Proteomes" id="UP001652622"/>
    </source>
</evidence>
<sequence>MEIEKCKRVSSAKDMLSQEKLKVPLESGFLKFTFVPSLGRLPTQCYLAGCTTFCNEVIAETKEVEKSSAIGSGNKGTGEAASCLNDKHRLFKFQEDKAKRGGMDGKDLFRAEFVLITDSDEDTEAILGNGYGHESSKGLTAFHVSSGDECKGQENVPQMPQYTNLPCSSASSQKVPQLTSPLSASDHLSYKSPAAPLLSPTNLKVEHGLAVPGHQASSQQESHSQWRSANGSCIHQTSTYFQSTTSSSLPSSTPKILPSAFESLVDHDRLPHNVQSHKPEKEPTSLSLPLSKDPCPPSQVVTSADALQGSSPQAYSPLPPKKLVSCPQVPIHITTHVLSPSPTQLPPSLHGSSSDIYNVNSHCSQMSFSGNPPVSRVKSPLPTRLSLLTAILKSGSSPKRPFSPASCPGTFSPNSFDSSILASEQKFKTTPPTPKKAASQFSNFRSDSPYQDEGYFSGLSNVPRNRMVSSRSSPTLQTWSLSPKRTLDTGAHSPDKLRPLSPTISSYRKTVVSPLLKPKLTGFSLSPHVLRQRVFKTREPEKSTKVRTWSPTFTAKSHPAPTFAVNQRATVSPTAQKLSYSPAPVHSSNQPKEHLLHVSAKDRGTKLSSHWPFYHQDSPSSIPPGCNINSPLLQTNASSPLHSNFRTCSPCSRHKSSVITPRGSLARKHSPCPQLSRSRETSSPLSFSLPSDCENKTPQSYKINASYKTFAAIPTNTLLLEQKALDEQTKAELEVEDGTLDTHSEMCSPAQLRQQTEELCAAIDEVLQEPSARRRCNSSPGSLKSVLDSNMSKMSTVPQRPAGRETKYANLYLTAPAVTETHKMYIPPFLQELKEAYLQQPCETKPGVIRPTTVKAKIIMKEEEEPVQPNPFRKYLEERNDLQTEQTTHPIVPIPENEALSSKELSSVRRKDKPPYQEDLNEGNFLDTESPHQRGHSPLSRSSRNNFANLS</sequence>